<feature type="transmembrane region" description="Helical" evidence="3">
    <location>
        <begin position="165"/>
        <end position="185"/>
    </location>
</feature>
<proteinExistence type="predicted"/>
<dbReference type="Pfam" id="PF25967">
    <property type="entry name" value="RND-MFP_C"/>
    <property type="match status" value="1"/>
</dbReference>
<keyword evidence="7" id="KW-1185">Reference proteome</keyword>
<dbReference type="Gene3D" id="2.40.420.20">
    <property type="match status" value="1"/>
</dbReference>
<dbReference type="GO" id="GO:0015679">
    <property type="term" value="P:plasma membrane copper ion transport"/>
    <property type="evidence" value="ECO:0007669"/>
    <property type="project" value="TreeGrafter"/>
</dbReference>
<reference evidence="6" key="1">
    <citation type="submission" date="2020-01" db="EMBL/GenBank/DDBJ databases">
        <authorList>
            <person name="Chen W.-M."/>
        </authorList>
    </citation>
    <scope>NUCLEOTIDE SEQUENCE</scope>
    <source>
        <strain evidence="6">CYK-10</strain>
    </source>
</reference>
<dbReference type="AlphaFoldDB" id="A0AAE5BWV5"/>
<evidence type="ECO:0000313" key="7">
    <source>
        <dbReference type="Proteomes" id="UP001193501"/>
    </source>
</evidence>
<keyword evidence="1" id="KW-0813">Transport</keyword>
<dbReference type="PANTHER" id="PTHR30097">
    <property type="entry name" value="CATION EFFLUX SYSTEM PROTEIN CUSB"/>
    <property type="match status" value="1"/>
</dbReference>
<dbReference type="InterPro" id="IPR058627">
    <property type="entry name" value="MdtA-like_C"/>
</dbReference>
<keyword evidence="3" id="KW-0472">Membrane</keyword>
<keyword evidence="3" id="KW-1133">Transmembrane helix</keyword>
<evidence type="ECO:0000256" key="4">
    <source>
        <dbReference type="SAM" id="SignalP"/>
    </source>
</evidence>
<gene>
    <name evidence="6" type="ORF">GV832_19130</name>
</gene>
<feature type="coiled-coil region" evidence="2">
    <location>
        <begin position="325"/>
        <end position="381"/>
    </location>
</feature>
<feature type="signal peptide" evidence="4">
    <location>
        <begin position="1"/>
        <end position="21"/>
    </location>
</feature>
<evidence type="ECO:0000256" key="2">
    <source>
        <dbReference type="SAM" id="Coils"/>
    </source>
</evidence>
<dbReference type="GO" id="GO:0046914">
    <property type="term" value="F:transition metal ion binding"/>
    <property type="evidence" value="ECO:0007669"/>
    <property type="project" value="TreeGrafter"/>
</dbReference>
<keyword evidence="3" id="KW-0812">Transmembrane</keyword>
<dbReference type="EMBL" id="JAABNR010000030">
    <property type="protein sequence ID" value="NBZ89707.1"/>
    <property type="molecule type" value="Genomic_DNA"/>
</dbReference>
<dbReference type="GO" id="GO:0030288">
    <property type="term" value="C:outer membrane-bounded periplasmic space"/>
    <property type="evidence" value="ECO:0007669"/>
    <property type="project" value="TreeGrafter"/>
</dbReference>
<dbReference type="RefSeq" id="WP_168776500.1">
    <property type="nucleotide sequence ID" value="NZ_JAABNR010000030.1"/>
</dbReference>
<sequence>MRFLKAGIIAFTVAFGGAAAAHEGHDHGAPPPPVSTTIAPRVEAASTQFEAVVVTRGAEMHVYLDSFATNTPVNGASVEMDTPNGIIVGTETDAGIYVFSAPWVATPGSYDLAITVIADAGFDVLIGTLTIPAAPTAPVVEATAVNAIAASVLGDLSARFTARDLSLAVAAGLGLLIGALGVALFRRPRKRPATATAIVTAMVGALFAAPSPGYAEIAVANAALPAPAAATRDVAQRFPDGSLFVPKGTQRVLGVRTLVTETALHGRRIELPGRIIPDPNASGYVQASLEGRLVAPEGGFPQLGSSVKAGQIVAIVEPTIGAVDLADRQQQIREIEQQLELVSRRLDRRKQLTTAVARTEIEELEIEQESLTAQRDALVSLTDISENLIAPVEGVIAAGQAIAGQIASPGVTVYEIVDPGKFWVEALSYRSETLGDAAVAVFADGATIDLKYQGTGLADQGQAVPVRFSVVGQAEGLRAGQLLRVIAATPAEREGIVVPRDAVLRGANGQLVVYVKTNAERFVQREVRVEPLDGDNVLVVAGLEVGLRVVTEGAELLNQIR</sequence>
<organism evidence="6 7">
    <name type="scientific">Stagnihabitans tardus</name>
    <dbReference type="NCBI Taxonomy" id="2699202"/>
    <lineage>
        <taxon>Bacteria</taxon>
        <taxon>Pseudomonadati</taxon>
        <taxon>Pseudomonadota</taxon>
        <taxon>Alphaproteobacteria</taxon>
        <taxon>Rhodobacterales</taxon>
        <taxon>Paracoccaceae</taxon>
        <taxon>Stagnihabitans</taxon>
    </lineage>
</organism>
<evidence type="ECO:0000259" key="5">
    <source>
        <dbReference type="Pfam" id="PF25967"/>
    </source>
</evidence>
<dbReference type="Proteomes" id="UP001193501">
    <property type="component" value="Unassembled WGS sequence"/>
</dbReference>
<protein>
    <submittedName>
        <fullName evidence="6">RND transporter</fullName>
    </submittedName>
</protein>
<name>A0AAE5BWV5_9RHOB</name>
<comment type="caution">
    <text evidence="6">The sequence shown here is derived from an EMBL/GenBank/DDBJ whole genome shotgun (WGS) entry which is preliminary data.</text>
</comment>
<evidence type="ECO:0000256" key="1">
    <source>
        <dbReference type="ARBA" id="ARBA00022448"/>
    </source>
</evidence>
<dbReference type="PANTHER" id="PTHR30097:SF15">
    <property type="entry name" value="CATION EFFLUX SYSTEM PROTEIN CUSB"/>
    <property type="match status" value="1"/>
</dbReference>
<feature type="transmembrane region" description="Helical" evidence="3">
    <location>
        <begin position="192"/>
        <end position="209"/>
    </location>
</feature>
<evidence type="ECO:0000313" key="6">
    <source>
        <dbReference type="EMBL" id="NBZ89707.1"/>
    </source>
</evidence>
<dbReference type="InterPro" id="IPR051909">
    <property type="entry name" value="MFP_Cation_Efflux"/>
</dbReference>
<feature type="domain" description="Multidrug resistance protein MdtA-like C-terminal permuted SH3" evidence="5">
    <location>
        <begin position="496"/>
        <end position="554"/>
    </location>
</feature>
<feature type="chain" id="PRO_5042254536" evidence="4">
    <location>
        <begin position="22"/>
        <end position="561"/>
    </location>
</feature>
<evidence type="ECO:0000256" key="3">
    <source>
        <dbReference type="SAM" id="Phobius"/>
    </source>
</evidence>
<keyword evidence="4" id="KW-0732">Signal</keyword>
<keyword evidence="2" id="KW-0175">Coiled coil</keyword>
<dbReference type="GO" id="GO:0060003">
    <property type="term" value="P:copper ion export"/>
    <property type="evidence" value="ECO:0007669"/>
    <property type="project" value="TreeGrafter"/>
</dbReference>
<accession>A0AAE5BWV5</accession>